<dbReference type="InterPro" id="IPR013022">
    <property type="entry name" value="Xyl_isomerase-like_TIM-brl"/>
</dbReference>
<dbReference type="InterPro" id="IPR036237">
    <property type="entry name" value="Xyl_isomerase-like_sf"/>
</dbReference>
<dbReference type="Pfam" id="PF01261">
    <property type="entry name" value="AP_endonuc_2"/>
    <property type="match status" value="1"/>
</dbReference>
<dbReference type="Gene3D" id="3.20.20.150">
    <property type="entry name" value="Divalent-metal-dependent TIM barrel enzymes"/>
    <property type="match status" value="1"/>
</dbReference>
<dbReference type="SUPFAM" id="SSF51658">
    <property type="entry name" value="Xylose isomerase-like"/>
    <property type="match status" value="1"/>
</dbReference>
<reference evidence="3" key="1">
    <citation type="journal article" date="2019" name="Int. J. Syst. Evol. Microbiol.">
        <title>The Global Catalogue of Microorganisms (GCM) 10K type strain sequencing project: providing services to taxonomists for standard genome sequencing and annotation.</title>
        <authorList>
            <consortium name="The Broad Institute Genomics Platform"/>
            <consortium name="The Broad Institute Genome Sequencing Center for Infectious Disease"/>
            <person name="Wu L."/>
            <person name="Ma J."/>
        </authorList>
    </citation>
    <scope>NUCLEOTIDE SEQUENCE [LARGE SCALE GENOMIC DNA]</scope>
    <source>
        <strain evidence="3">KCTC 12907</strain>
    </source>
</reference>
<dbReference type="GO" id="GO:0016853">
    <property type="term" value="F:isomerase activity"/>
    <property type="evidence" value="ECO:0007669"/>
    <property type="project" value="UniProtKB-KW"/>
</dbReference>
<dbReference type="PANTHER" id="PTHR12110">
    <property type="entry name" value="HYDROXYPYRUVATE ISOMERASE"/>
    <property type="match status" value="1"/>
</dbReference>
<comment type="caution">
    <text evidence="2">The sequence shown here is derived from an EMBL/GenBank/DDBJ whole genome shotgun (WGS) entry which is preliminary data.</text>
</comment>
<gene>
    <name evidence="2" type="ORF">ACFQMJ_12780</name>
</gene>
<dbReference type="PANTHER" id="PTHR12110:SF21">
    <property type="entry name" value="XYLOSE ISOMERASE-LIKE TIM BARREL DOMAIN-CONTAINING PROTEIN"/>
    <property type="match status" value="1"/>
</dbReference>
<accession>A0ABW2F8B0</accession>
<dbReference type="InterPro" id="IPR050312">
    <property type="entry name" value="IolE/XylAMocC-like"/>
</dbReference>
<protein>
    <submittedName>
        <fullName evidence="2">Sugar phosphate isomerase/epimerase family protein</fullName>
    </submittedName>
</protein>
<evidence type="ECO:0000313" key="3">
    <source>
        <dbReference type="Proteomes" id="UP001596378"/>
    </source>
</evidence>
<feature type="domain" description="Xylose isomerase-like TIM barrel" evidence="1">
    <location>
        <begin position="22"/>
        <end position="275"/>
    </location>
</feature>
<name>A0ABW2F8B0_9BACL</name>
<dbReference type="EMBL" id="JBHTAI010000007">
    <property type="protein sequence ID" value="MFC7149405.1"/>
    <property type="molecule type" value="Genomic_DNA"/>
</dbReference>
<evidence type="ECO:0000313" key="2">
    <source>
        <dbReference type="EMBL" id="MFC7149405.1"/>
    </source>
</evidence>
<keyword evidence="2" id="KW-0413">Isomerase</keyword>
<sequence length="289" mass="32347">MKYSICSISFRHELVSLLELVRFAGDSGFAGIELWGVHGLAALRQRPLDIPLLTEEMDRRGIGISMISHYADLNADAAGFPAVEKHWQELIELARAFRTDKIRIFAGNRGSRECGVRDWETVALRLRLLADRAAQHGIRTLIETHPRTYADRLESAIRLIRDADHPGIGINLDFLHLWESGTSPEEAWRSLRPFVLHAHLKNVLRADGGHVFAPENVYAPSGSRSGMVPLAEGAVDYRRVLPLMQAACPDVQASLEWFGRDPFHYLSQELLWLESVRASPGSSKLSPSL</sequence>
<dbReference type="Proteomes" id="UP001596378">
    <property type="component" value="Unassembled WGS sequence"/>
</dbReference>
<dbReference type="RefSeq" id="WP_378051566.1">
    <property type="nucleotide sequence ID" value="NZ_JBHMDN010000034.1"/>
</dbReference>
<evidence type="ECO:0000259" key="1">
    <source>
        <dbReference type="Pfam" id="PF01261"/>
    </source>
</evidence>
<keyword evidence="3" id="KW-1185">Reference proteome</keyword>
<proteinExistence type="predicted"/>
<organism evidence="2 3">
    <name type="scientific">Cohnella cellulosilytica</name>
    <dbReference type="NCBI Taxonomy" id="986710"/>
    <lineage>
        <taxon>Bacteria</taxon>
        <taxon>Bacillati</taxon>
        <taxon>Bacillota</taxon>
        <taxon>Bacilli</taxon>
        <taxon>Bacillales</taxon>
        <taxon>Paenibacillaceae</taxon>
        <taxon>Cohnella</taxon>
    </lineage>
</organism>